<dbReference type="InterPro" id="IPR023940">
    <property type="entry name" value="DHDPR_bac"/>
</dbReference>
<dbReference type="SUPFAM" id="SSF51735">
    <property type="entry name" value="NAD(P)-binding Rossmann-fold domains"/>
    <property type="match status" value="1"/>
</dbReference>
<comment type="catalytic activity">
    <reaction evidence="12 13">
        <text>(S)-2,3,4,5-tetrahydrodipicolinate + NAD(+) + H2O = (2S,4S)-4-hydroxy-2,3,4,5-tetrahydrodipicolinate + NADH + H(+)</text>
        <dbReference type="Rhea" id="RHEA:35323"/>
        <dbReference type="ChEBI" id="CHEBI:15377"/>
        <dbReference type="ChEBI" id="CHEBI:15378"/>
        <dbReference type="ChEBI" id="CHEBI:16845"/>
        <dbReference type="ChEBI" id="CHEBI:57540"/>
        <dbReference type="ChEBI" id="CHEBI:57945"/>
        <dbReference type="ChEBI" id="CHEBI:67139"/>
        <dbReference type="EC" id="1.17.1.8"/>
    </reaction>
</comment>
<evidence type="ECO:0000256" key="8">
    <source>
        <dbReference type="ARBA" id="ARBA00023154"/>
    </source>
</evidence>
<dbReference type="CDD" id="cd02274">
    <property type="entry name" value="DHDPR_N"/>
    <property type="match status" value="1"/>
</dbReference>
<feature type="active site" description="Proton donor" evidence="13">
    <location>
        <position position="160"/>
    </location>
</feature>
<organism evidence="16 17">
    <name type="scientific">Vogesella indigofera</name>
    <name type="common">Pseudomonas indigofera</name>
    <dbReference type="NCBI Taxonomy" id="45465"/>
    <lineage>
        <taxon>Bacteria</taxon>
        <taxon>Pseudomonadati</taxon>
        <taxon>Pseudomonadota</taxon>
        <taxon>Betaproteobacteria</taxon>
        <taxon>Neisseriales</taxon>
        <taxon>Chromobacteriaceae</taxon>
        <taxon>Vogesella</taxon>
    </lineage>
</organism>
<dbReference type="PIRSF" id="PIRSF000161">
    <property type="entry name" value="DHPR"/>
    <property type="match status" value="1"/>
</dbReference>
<comment type="catalytic activity">
    <reaction evidence="11 13">
        <text>(S)-2,3,4,5-tetrahydrodipicolinate + NADP(+) + H2O = (2S,4S)-4-hydroxy-2,3,4,5-tetrahydrodipicolinate + NADPH + H(+)</text>
        <dbReference type="Rhea" id="RHEA:35331"/>
        <dbReference type="ChEBI" id="CHEBI:15377"/>
        <dbReference type="ChEBI" id="CHEBI:15378"/>
        <dbReference type="ChEBI" id="CHEBI:16845"/>
        <dbReference type="ChEBI" id="CHEBI:57783"/>
        <dbReference type="ChEBI" id="CHEBI:58349"/>
        <dbReference type="ChEBI" id="CHEBI:67139"/>
        <dbReference type="EC" id="1.17.1.8"/>
    </reaction>
</comment>
<evidence type="ECO:0000256" key="10">
    <source>
        <dbReference type="ARBA" id="ARBA00038983"/>
    </source>
</evidence>
<feature type="binding site" evidence="13">
    <location>
        <begin position="99"/>
        <end position="101"/>
    </location>
    <ligand>
        <name>NAD(+)</name>
        <dbReference type="ChEBI" id="CHEBI:57540"/>
    </ligand>
</feature>
<feature type="domain" description="Dihydrodipicolinate reductase N-terminal" evidence="14">
    <location>
        <begin position="5"/>
        <end position="126"/>
    </location>
</feature>
<gene>
    <name evidence="13 16" type="primary">dapB</name>
    <name evidence="16" type="ORF">PQU93_12050</name>
</gene>
<evidence type="ECO:0000256" key="2">
    <source>
        <dbReference type="ARBA" id="ARBA00022490"/>
    </source>
</evidence>
<evidence type="ECO:0000256" key="9">
    <source>
        <dbReference type="ARBA" id="ARBA00037922"/>
    </source>
</evidence>
<evidence type="ECO:0000259" key="15">
    <source>
        <dbReference type="Pfam" id="PF05173"/>
    </source>
</evidence>
<evidence type="ECO:0000256" key="6">
    <source>
        <dbReference type="ARBA" id="ARBA00023002"/>
    </source>
</evidence>
<dbReference type="PANTHER" id="PTHR20836:SF0">
    <property type="entry name" value="4-HYDROXY-TETRAHYDRODIPICOLINATE REDUCTASE 1, CHLOROPLASTIC-RELATED"/>
    <property type="match status" value="1"/>
</dbReference>
<evidence type="ECO:0000259" key="14">
    <source>
        <dbReference type="Pfam" id="PF01113"/>
    </source>
</evidence>
<sequence length="268" mass="28210">MMSLNIVIVGAAGRMGRTLIESVLDTPEARLHAALEREGSPFVGQDAGLFMGRDTGVKISTDFNAALDGAHVVIDFTRPEGTLAHLAACVEKKVQMIIGTTGFDDAGKAAIAAAGEQIGIVFAANFSVGVNLTFKLLDMAARVLNEGYDIEITEAHHRFKVDAPSGTALRMGEVVAEALGRDLKQCAVYGREGVTGERDPGTIGFATVRAGDVVGDHTVLFAALGERVEITHKASSRATFANGAVRAAKWLAAKPHGVFDMQDVLGLH</sequence>
<dbReference type="InterPro" id="IPR022663">
    <property type="entry name" value="DapB_C"/>
</dbReference>
<dbReference type="EMBL" id="JAQQKY010000006">
    <property type="protein sequence ID" value="MDC7691510.1"/>
    <property type="molecule type" value="Genomic_DNA"/>
</dbReference>
<dbReference type="InterPro" id="IPR000846">
    <property type="entry name" value="DapB_N"/>
</dbReference>
<keyword evidence="2 13" id="KW-0963">Cytoplasm</keyword>
<comment type="pathway">
    <text evidence="9 13">Amino-acid biosynthesis; L-lysine biosynthesis via DAP pathway; (S)-tetrahydrodipicolinate from L-aspartate: step 4/4.</text>
</comment>
<name>A0ABT5I6H6_VOGIN</name>
<dbReference type="PANTHER" id="PTHR20836">
    <property type="entry name" value="DIHYDRODIPICOLINATE REDUCTASE"/>
    <property type="match status" value="1"/>
</dbReference>
<dbReference type="Pfam" id="PF05173">
    <property type="entry name" value="DapB_C"/>
    <property type="match status" value="1"/>
</dbReference>
<evidence type="ECO:0000313" key="16">
    <source>
        <dbReference type="EMBL" id="MDC7691510.1"/>
    </source>
</evidence>
<comment type="similarity">
    <text evidence="1 13">Belongs to the DapB family.</text>
</comment>
<evidence type="ECO:0000256" key="3">
    <source>
        <dbReference type="ARBA" id="ARBA00022605"/>
    </source>
</evidence>
<dbReference type="Pfam" id="PF01113">
    <property type="entry name" value="DapB_N"/>
    <property type="match status" value="1"/>
</dbReference>
<comment type="subcellular location">
    <subcellularLocation>
        <location evidence="13">Cytoplasm</location>
    </subcellularLocation>
</comment>
<evidence type="ECO:0000313" key="17">
    <source>
        <dbReference type="Proteomes" id="UP001221566"/>
    </source>
</evidence>
<dbReference type="Gene3D" id="3.30.360.10">
    <property type="entry name" value="Dihydrodipicolinate Reductase, domain 2"/>
    <property type="match status" value="1"/>
</dbReference>
<evidence type="ECO:0000256" key="11">
    <source>
        <dbReference type="ARBA" id="ARBA00049080"/>
    </source>
</evidence>
<feature type="binding site" evidence="13">
    <location>
        <position position="157"/>
    </location>
    <ligand>
        <name>(S)-2,3,4,5-tetrahydrodipicolinate</name>
        <dbReference type="ChEBI" id="CHEBI:16845"/>
    </ligand>
</feature>
<proteinExistence type="inferred from homology"/>
<keyword evidence="8 13" id="KW-0457">Lysine biosynthesis</keyword>
<feature type="binding site" evidence="13">
    <location>
        <position position="36"/>
    </location>
    <ligand>
        <name>NAD(+)</name>
        <dbReference type="ChEBI" id="CHEBI:57540"/>
    </ligand>
</feature>
<evidence type="ECO:0000256" key="5">
    <source>
        <dbReference type="ARBA" id="ARBA00022915"/>
    </source>
</evidence>
<dbReference type="NCBIfam" id="TIGR00036">
    <property type="entry name" value="dapB"/>
    <property type="match status" value="1"/>
</dbReference>
<evidence type="ECO:0000256" key="4">
    <source>
        <dbReference type="ARBA" id="ARBA00022857"/>
    </source>
</evidence>
<dbReference type="InterPro" id="IPR022664">
    <property type="entry name" value="DapB_N_CS"/>
</dbReference>
<keyword evidence="6 13" id="KW-0560">Oxidoreductase</keyword>
<dbReference type="EC" id="1.17.1.8" evidence="10 13"/>
<feature type="binding site" evidence="13">
    <location>
        <begin position="166"/>
        <end position="167"/>
    </location>
    <ligand>
        <name>(S)-2,3,4,5-tetrahydrodipicolinate</name>
        <dbReference type="ChEBI" id="CHEBI:16845"/>
    </ligand>
</feature>
<dbReference type="Proteomes" id="UP001221566">
    <property type="component" value="Unassembled WGS sequence"/>
</dbReference>
<evidence type="ECO:0000256" key="7">
    <source>
        <dbReference type="ARBA" id="ARBA00023027"/>
    </source>
</evidence>
<keyword evidence="7 13" id="KW-0520">NAD</keyword>
<accession>A0ABT5I6H6</accession>
<comment type="caution">
    <text evidence="13">Was originally thought to be a dihydrodipicolinate reductase (DHDPR), catalyzing the conversion of dihydrodipicolinate to tetrahydrodipicolinate. However, it was shown in E.coli that the substrate of the enzymatic reaction is not dihydrodipicolinate (DHDP) but in fact (2S,4S)-4-hydroxy-2,3,4,5-tetrahydrodipicolinic acid (HTPA), the product released by the DapA-catalyzed reaction.</text>
</comment>
<keyword evidence="17" id="KW-1185">Reference proteome</keyword>
<feature type="binding site" evidence="13">
    <location>
        <begin position="123"/>
        <end position="126"/>
    </location>
    <ligand>
        <name>NAD(+)</name>
        <dbReference type="ChEBI" id="CHEBI:57540"/>
    </ligand>
</feature>
<keyword evidence="3 13" id="KW-0028">Amino-acid biosynthesis</keyword>
<dbReference type="GO" id="GO:0008839">
    <property type="term" value="F:4-hydroxy-tetrahydrodipicolinate reductase"/>
    <property type="evidence" value="ECO:0007669"/>
    <property type="project" value="UniProtKB-EC"/>
</dbReference>
<feature type="active site" description="Proton donor/acceptor" evidence="13">
    <location>
        <position position="156"/>
    </location>
</feature>
<reference evidence="16 17" key="1">
    <citation type="submission" date="2023-01" db="EMBL/GenBank/DDBJ databases">
        <title>Novel species of the genus Vogesella isolated from rivers.</title>
        <authorList>
            <person name="Lu H."/>
        </authorList>
    </citation>
    <scope>NUCLEOTIDE SEQUENCE [LARGE SCALE GENOMIC DNA]</scope>
    <source>
        <strain evidence="16 17">SH7W</strain>
    </source>
</reference>
<comment type="subunit">
    <text evidence="13">Homotetramer.</text>
</comment>
<feature type="binding site" evidence="13">
    <location>
        <position position="37"/>
    </location>
    <ligand>
        <name>NADP(+)</name>
        <dbReference type="ChEBI" id="CHEBI:58349"/>
    </ligand>
</feature>
<dbReference type="HAMAP" id="MF_00102">
    <property type="entry name" value="DapB"/>
    <property type="match status" value="1"/>
</dbReference>
<evidence type="ECO:0000256" key="13">
    <source>
        <dbReference type="HAMAP-Rule" id="MF_00102"/>
    </source>
</evidence>
<comment type="function">
    <text evidence="13">Catalyzes the conversion of 4-hydroxy-tetrahydrodipicolinate (HTPA) to tetrahydrodipicolinate.</text>
</comment>
<protein>
    <recommendedName>
        <fullName evidence="10 13">4-hydroxy-tetrahydrodipicolinate reductase</fullName>
        <shortName evidence="13">HTPA reductase</shortName>
        <ecNumber evidence="10 13">1.17.1.8</ecNumber>
    </recommendedName>
</protein>
<evidence type="ECO:0000256" key="12">
    <source>
        <dbReference type="ARBA" id="ARBA00049396"/>
    </source>
</evidence>
<evidence type="ECO:0000256" key="1">
    <source>
        <dbReference type="ARBA" id="ARBA00006642"/>
    </source>
</evidence>
<dbReference type="SUPFAM" id="SSF55347">
    <property type="entry name" value="Glyceraldehyde-3-phosphate dehydrogenase-like, C-terminal domain"/>
    <property type="match status" value="1"/>
</dbReference>
<feature type="binding site" evidence="13">
    <location>
        <begin position="10"/>
        <end position="15"/>
    </location>
    <ligand>
        <name>NAD(+)</name>
        <dbReference type="ChEBI" id="CHEBI:57540"/>
    </ligand>
</feature>
<comment type="caution">
    <text evidence="16">The sequence shown here is derived from an EMBL/GenBank/DDBJ whole genome shotgun (WGS) entry which is preliminary data.</text>
</comment>
<keyword evidence="5 13" id="KW-0220">Diaminopimelate biosynthesis</keyword>
<keyword evidence="4 13" id="KW-0521">NADP</keyword>
<dbReference type="PROSITE" id="PS01298">
    <property type="entry name" value="DAPB"/>
    <property type="match status" value="1"/>
</dbReference>
<dbReference type="Gene3D" id="3.40.50.720">
    <property type="entry name" value="NAD(P)-binding Rossmann-like Domain"/>
    <property type="match status" value="1"/>
</dbReference>
<dbReference type="InterPro" id="IPR036291">
    <property type="entry name" value="NAD(P)-bd_dom_sf"/>
</dbReference>
<feature type="domain" description="Dihydrodipicolinate reductase C-terminal" evidence="15">
    <location>
        <begin position="129"/>
        <end position="265"/>
    </location>
</feature>